<feature type="region of interest" description="Disordered" evidence="1">
    <location>
        <begin position="1"/>
        <end position="22"/>
    </location>
</feature>
<comment type="caution">
    <text evidence="3">The sequence shown here is derived from an EMBL/GenBank/DDBJ whole genome shotgun (WGS) entry which is preliminary data.</text>
</comment>
<sequence length="206" mass="22779">METAHACDRHLRDRVPARRSGGDGMTVVAAAQRLIVREWTGSSADLARNYDIYRREGVTRWLGMPVPLSEPAQSQLVIDRRREFYAAEPGYGVWAAERRDTGVVAGSVLLKPLPKPTDGPGEGEVEIGWHFHPDSWGHGYATEAAQAVLAHGWALGLAEIHAIARPDNAPSLAVMRRLGMTRLGRTHRWYGIEAELYVISKPPGVW</sequence>
<proteinExistence type="predicted"/>
<dbReference type="InterPro" id="IPR016181">
    <property type="entry name" value="Acyl_CoA_acyltransferase"/>
</dbReference>
<dbReference type="InterPro" id="IPR051531">
    <property type="entry name" value="N-acetyltransferase"/>
</dbReference>
<reference evidence="3" key="1">
    <citation type="submission" date="2021-01" db="EMBL/GenBank/DDBJ databases">
        <title>Whole genome shotgun sequence of Catellatospora methionotrophica NBRC 14553.</title>
        <authorList>
            <person name="Komaki H."/>
            <person name="Tamura T."/>
        </authorList>
    </citation>
    <scope>NUCLEOTIDE SEQUENCE</scope>
    <source>
        <strain evidence="3">NBRC 14553</strain>
    </source>
</reference>
<dbReference type="PROSITE" id="PS51186">
    <property type="entry name" value="GNAT"/>
    <property type="match status" value="1"/>
</dbReference>
<evidence type="ECO:0000259" key="2">
    <source>
        <dbReference type="PROSITE" id="PS51186"/>
    </source>
</evidence>
<feature type="domain" description="N-acetyltransferase" evidence="2">
    <location>
        <begin position="34"/>
        <end position="202"/>
    </location>
</feature>
<name>A0A8J3LLR8_9ACTN</name>
<evidence type="ECO:0000256" key="1">
    <source>
        <dbReference type="SAM" id="MobiDB-lite"/>
    </source>
</evidence>
<evidence type="ECO:0000313" key="3">
    <source>
        <dbReference type="EMBL" id="GIG17904.1"/>
    </source>
</evidence>
<dbReference type="EMBL" id="BONJ01000036">
    <property type="protein sequence ID" value="GIG17904.1"/>
    <property type="molecule type" value="Genomic_DNA"/>
</dbReference>
<dbReference type="AlphaFoldDB" id="A0A8J3LLR8"/>
<dbReference type="GO" id="GO:0016747">
    <property type="term" value="F:acyltransferase activity, transferring groups other than amino-acyl groups"/>
    <property type="evidence" value="ECO:0007669"/>
    <property type="project" value="InterPro"/>
</dbReference>
<evidence type="ECO:0000313" key="4">
    <source>
        <dbReference type="Proteomes" id="UP000660339"/>
    </source>
</evidence>
<dbReference type="SUPFAM" id="SSF55729">
    <property type="entry name" value="Acyl-CoA N-acyltransferases (Nat)"/>
    <property type="match status" value="1"/>
</dbReference>
<feature type="compositionally biased region" description="Basic and acidic residues" evidence="1">
    <location>
        <begin position="1"/>
        <end position="16"/>
    </location>
</feature>
<dbReference type="PANTHER" id="PTHR43792:SF1">
    <property type="entry name" value="N-ACETYLTRANSFERASE DOMAIN-CONTAINING PROTEIN"/>
    <property type="match status" value="1"/>
</dbReference>
<dbReference type="Proteomes" id="UP000660339">
    <property type="component" value="Unassembled WGS sequence"/>
</dbReference>
<dbReference type="InterPro" id="IPR000182">
    <property type="entry name" value="GNAT_dom"/>
</dbReference>
<organism evidence="3 4">
    <name type="scientific">Catellatospora methionotrophica</name>
    <dbReference type="NCBI Taxonomy" id="121620"/>
    <lineage>
        <taxon>Bacteria</taxon>
        <taxon>Bacillati</taxon>
        <taxon>Actinomycetota</taxon>
        <taxon>Actinomycetes</taxon>
        <taxon>Micromonosporales</taxon>
        <taxon>Micromonosporaceae</taxon>
        <taxon>Catellatospora</taxon>
    </lineage>
</organism>
<protein>
    <submittedName>
        <fullName evidence="3">N-acetyltransferase</fullName>
    </submittedName>
</protein>
<accession>A0A8J3LLR8</accession>
<dbReference type="Gene3D" id="3.40.630.30">
    <property type="match status" value="1"/>
</dbReference>
<gene>
    <name evidence="3" type="ORF">Cme02nite_62360</name>
</gene>
<keyword evidence="4" id="KW-1185">Reference proteome</keyword>
<dbReference type="Pfam" id="PF13302">
    <property type="entry name" value="Acetyltransf_3"/>
    <property type="match status" value="1"/>
</dbReference>
<dbReference type="PANTHER" id="PTHR43792">
    <property type="entry name" value="GNAT FAMILY, PUTATIVE (AFU_ORTHOLOGUE AFUA_3G00765)-RELATED-RELATED"/>
    <property type="match status" value="1"/>
</dbReference>